<evidence type="ECO:0000313" key="3">
    <source>
        <dbReference type="Proteomes" id="UP000275078"/>
    </source>
</evidence>
<dbReference type="Proteomes" id="UP000275078">
    <property type="component" value="Unassembled WGS sequence"/>
</dbReference>
<keyword evidence="3" id="KW-1185">Reference proteome</keyword>
<dbReference type="PANTHER" id="PTHR19303:SF74">
    <property type="entry name" value="POGO TRANSPOSABLE ELEMENT WITH KRAB DOMAIN"/>
    <property type="match status" value="1"/>
</dbReference>
<name>A0A3N4HV04_ASCIM</name>
<feature type="domain" description="DDE-1" evidence="1">
    <location>
        <begin position="4"/>
        <end position="171"/>
    </location>
</feature>
<organism evidence="2 3">
    <name type="scientific">Ascobolus immersus RN42</name>
    <dbReference type="NCBI Taxonomy" id="1160509"/>
    <lineage>
        <taxon>Eukaryota</taxon>
        <taxon>Fungi</taxon>
        <taxon>Dikarya</taxon>
        <taxon>Ascomycota</taxon>
        <taxon>Pezizomycotina</taxon>
        <taxon>Pezizomycetes</taxon>
        <taxon>Pezizales</taxon>
        <taxon>Ascobolaceae</taxon>
        <taxon>Ascobolus</taxon>
    </lineage>
</organism>
<dbReference type="GO" id="GO:0005634">
    <property type="term" value="C:nucleus"/>
    <property type="evidence" value="ECO:0007669"/>
    <property type="project" value="TreeGrafter"/>
</dbReference>
<dbReference type="GO" id="GO:0003677">
    <property type="term" value="F:DNA binding"/>
    <property type="evidence" value="ECO:0007669"/>
    <property type="project" value="TreeGrafter"/>
</dbReference>
<proteinExistence type="predicted"/>
<evidence type="ECO:0000313" key="2">
    <source>
        <dbReference type="EMBL" id="RPA77615.1"/>
    </source>
</evidence>
<dbReference type="STRING" id="1160509.A0A3N4HV04"/>
<dbReference type="EMBL" id="ML119723">
    <property type="protein sequence ID" value="RPA77615.1"/>
    <property type="molecule type" value="Genomic_DNA"/>
</dbReference>
<protein>
    <submittedName>
        <fullName evidence="2">CENP-B protein</fullName>
    </submittedName>
</protein>
<sequence length="176" mass="20200">RDLITVIETISAAGIVLPPMIIMPGIVHMRSWYEATGLEDDWLFATSDSGYTKDEYGLEWIKHMDNISTCDSVANFFRLLLLDNHTSHCTQEFIEYCDANKIIPFALPSHSTHLLQPLDVRVFQPYKHYHAKAIEEATRLGLVDFDKIEFLANLKTIRDHTFKESTIRSAFKHCGL</sequence>
<gene>
    <name evidence="2" type="ORF">BJ508DRAFT_196179</name>
</gene>
<feature type="non-terminal residue" evidence="2">
    <location>
        <position position="176"/>
    </location>
</feature>
<dbReference type="AlphaFoldDB" id="A0A3N4HV04"/>
<reference evidence="2 3" key="1">
    <citation type="journal article" date="2018" name="Nat. Ecol. Evol.">
        <title>Pezizomycetes genomes reveal the molecular basis of ectomycorrhizal truffle lifestyle.</title>
        <authorList>
            <person name="Murat C."/>
            <person name="Payen T."/>
            <person name="Noel B."/>
            <person name="Kuo A."/>
            <person name="Morin E."/>
            <person name="Chen J."/>
            <person name="Kohler A."/>
            <person name="Krizsan K."/>
            <person name="Balestrini R."/>
            <person name="Da Silva C."/>
            <person name="Montanini B."/>
            <person name="Hainaut M."/>
            <person name="Levati E."/>
            <person name="Barry K.W."/>
            <person name="Belfiori B."/>
            <person name="Cichocki N."/>
            <person name="Clum A."/>
            <person name="Dockter R.B."/>
            <person name="Fauchery L."/>
            <person name="Guy J."/>
            <person name="Iotti M."/>
            <person name="Le Tacon F."/>
            <person name="Lindquist E.A."/>
            <person name="Lipzen A."/>
            <person name="Malagnac F."/>
            <person name="Mello A."/>
            <person name="Molinier V."/>
            <person name="Miyauchi S."/>
            <person name="Poulain J."/>
            <person name="Riccioni C."/>
            <person name="Rubini A."/>
            <person name="Sitrit Y."/>
            <person name="Splivallo R."/>
            <person name="Traeger S."/>
            <person name="Wang M."/>
            <person name="Zifcakova L."/>
            <person name="Wipf D."/>
            <person name="Zambonelli A."/>
            <person name="Paolocci F."/>
            <person name="Nowrousian M."/>
            <person name="Ottonello S."/>
            <person name="Baldrian P."/>
            <person name="Spatafora J.W."/>
            <person name="Henrissat B."/>
            <person name="Nagy L.G."/>
            <person name="Aury J.M."/>
            <person name="Wincker P."/>
            <person name="Grigoriev I.V."/>
            <person name="Bonfante P."/>
            <person name="Martin F.M."/>
        </authorList>
    </citation>
    <scope>NUCLEOTIDE SEQUENCE [LARGE SCALE GENOMIC DNA]</scope>
    <source>
        <strain evidence="2 3">RN42</strain>
    </source>
</reference>
<dbReference type="PANTHER" id="PTHR19303">
    <property type="entry name" value="TRANSPOSON"/>
    <property type="match status" value="1"/>
</dbReference>
<dbReference type="InterPro" id="IPR004875">
    <property type="entry name" value="DDE_SF_endonuclease_dom"/>
</dbReference>
<dbReference type="InterPro" id="IPR050863">
    <property type="entry name" value="CenT-Element_Derived"/>
</dbReference>
<dbReference type="OrthoDB" id="5425161at2759"/>
<dbReference type="Pfam" id="PF03184">
    <property type="entry name" value="DDE_1"/>
    <property type="match status" value="1"/>
</dbReference>
<accession>A0A3N4HV04</accession>
<evidence type="ECO:0000259" key="1">
    <source>
        <dbReference type="Pfam" id="PF03184"/>
    </source>
</evidence>
<feature type="non-terminal residue" evidence="2">
    <location>
        <position position="1"/>
    </location>
</feature>